<name>A0ABW7PKJ0_9ACTN</name>
<keyword evidence="1" id="KW-0723">Serine/threonine-protein kinase</keyword>
<evidence type="ECO:0000256" key="1">
    <source>
        <dbReference type="ARBA" id="ARBA00022527"/>
    </source>
</evidence>
<evidence type="ECO:0000313" key="4">
    <source>
        <dbReference type="EMBL" id="MFH7598769.1"/>
    </source>
</evidence>
<protein>
    <submittedName>
        <fullName evidence="4">ATP-binding protein</fullName>
    </submittedName>
</protein>
<dbReference type="CDD" id="cd16936">
    <property type="entry name" value="HATPase_RsbW-like"/>
    <property type="match status" value="1"/>
</dbReference>
<keyword evidence="5" id="KW-1185">Reference proteome</keyword>
<dbReference type="InterPro" id="IPR036890">
    <property type="entry name" value="HATPase_C_sf"/>
</dbReference>
<evidence type="ECO:0000256" key="2">
    <source>
        <dbReference type="SAM" id="MobiDB-lite"/>
    </source>
</evidence>
<evidence type="ECO:0000313" key="5">
    <source>
        <dbReference type="Proteomes" id="UP001610631"/>
    </source>
</evidence>
<evidence type="ECO:0000259" key="3">
    <source>
        <dbReference type="Pfam" id="PF13581"/>
    </source>
</evidence>
<keyword evidence="1" id="KW-0418">Kinase</keyword>
<proteinExistence type="predicted"/>
<dbReference type="InterPro" id="IPR003594">
    <property type="entry name" value="HATPase_dom"/>
</dbReference>
<dbReference type="GO" id="GO:0005524">
    <property type="term" value="F:ATP binding"/>
    <property type="evidence" value="ECO:0007669"/>
    <property type="project" value="UniProtKB-KW"/>
</dbReference>
<dbReference type="EMBL" id="JBBDHD010000094">
    <property type="protein sequence ID" value="MFH7598769.1"/>
    <property type="molecule type" value="Genomic_DNA"/>
</dbReference>
<dbReference type="Pfam" id="PF13581">
    <property type="entry name" value="HATPase_c_2"/>
    <property type="match status" value="1"/>
</dbReference>
<keyword evidence="4" id="KW-0067">ATP-binding</keyword>
<accession>A0ABW7PKJ0</accession>
<keyword evidence="1" id="KW-0808">Transferase</keyword>
<dbReference type="InterPro" id="IPR050267">
    <property type="entry name" value="Anti-sigma-factor_SerPK"/>
</dbReference>
<dbReference type="PANTHER" id="PTHR35526">
    <property type="entry name" value="ANTI-SIGMA-F FACTOR RSBW-RELATED"/>
    <property type="match status" value="1"/>
</dbReference>
<keyword evidence="4" id="KW-0547">Nucleotide-binding</keyword>
<feature type="region of interest" description="Disordered" evidence="2">
    <location>
        <begin position="148"/>
        <end position="169"/>
    </location>
</feature>
<sequence length="169" mass="17854">MEQRRPARRNWLLVLDGLADPVSRSRDFTHRALTAWHWLPAATAEGRQAAEDVVLLVSEVVANACLHGGGAGALVLDCTPERLRIEVTDINPAPPVPAGSGGGRRRSAGAGWPGGYGLLIVDRLAREWGSRPGAAGKCVWLEVPCPPGTRCPPAGRDRAGFSGGSPARR</sequence>
<organism evidence="4 5">
    <name type="scientific">Streptomyces racemochromogenes</name>
    <dbReference type="NCBI Taxonomy" id="67353"/>
    <lineage>
        <taxon>Bacteria</taxon>
        <taxon>Bacillati</taxon>
        <taxon>Actinomycetota</taxon>
        <taxon>Actinomycetes</taxon>
        <taxon>Kitasatosporales</taxon>
        <taxon>Streptomycetaceae</taxon>
        <taxon>Streptomyces</taxon>
    </lineage>
</organism>
<dbReference type="RefSeq" id="WP_395512448.1">
    <property type="nucleotide sequence ID" value="NZ_JBBDHD010000094.1"/>
</dbReference>
<dbReference type="Proteomes" id="UP001610631">
    <property type="component" value="Unassembled WGS sequence"/>
</dbReference>
<comment type="caution">
    <text evidence="4">The sequence shown here is derived from an EMBL/GenBank/DDBJ whole genome shotgun (WGS) entry which is preliminary data.</text>
</comment>
<gene>
    <name evidence="4" type="ORF">WDV06_27285</name>
</gene>
<feature type="domain" description="Histidine kinase/HSP90-like ATPase" evidence="3">
    <location>
        <begin position="46"/>
        <end position="141"/>
    </location>
</feature>
<reference evidence="4 5" key="1">
    <citation type="submission" date="2024-03" db="EMBL/GenBank/DDBJ databases">
        <title>Whole genome sequencing of Streptomyces racemochromogenes, to identify antimicrobial biosynthetic gene clusters.</title>
        <authorList>
            <person name="Suryawanshi P."/>
            <person name="Krishnaraj P.U."/>
            <person name="Arun Y.P."/>
            <person name="Suryawanshi M.P."/>
            <person name="Rakshit O."/>
        </authorList>
    </citation>
    <scope>NUCLEOTIDE SEQUENCE [LARGE SCALE GENOMIC DNA]</scope>
    <source>
        <strain evidence="4 5">AUDT626</strain>
    </source>
</reference>
<dbReference type="PANTHER" id="PTHR35526:SF3">
    <property type="entry name" value="ANTI-SIGMA-F FACTOR RSBW"/>
    <property type="match status" value="1"/>
</dbReference>
<dbReference type="Gene3D" id="3.30.565.10">
    <property type="entry name" value="Histidine kinase-like ATPase, C-terminal domain"/>
    <property type="match status" value="1"/>
</dbReference>